<comment type="catalytic activity">
    <reaction evidence="1">
        <text>[protein]-peptidylproline (omega=180) = [protein]-peptidylproline (omega=0)</text>
        <dbReference type="Rhea" id="RHEA:16237"/>
        <dbReference type="Rhea" id="RHEA-COMP:10747"/>
        <dbReference type="Rhea" id="RHEA-COMP:10748"/>
        <dbReference type="ChEBI" id="CHEBI:83833"/>
        <dbReference type="ChEBI" id="CHEBI:83834"/>
        <dbReference type="EC" id="5.2.1.8"/>
    </reaction>
</comment>
<evidence type="ECO:0000313" key="8">
    <source>
        <dbReference type="EMBL" id="MFA0813301.1"/>
    </source>
</evidence>
<evidence type="ECO:0000256" key="1">
    <source>
        <dbReference type="ARBA" id="ARBA00000971"/>
    </source>
</evidence>
<dbReference type="PROSITE" id="PS50198">
    <property type="entry name" value="PPIC_PPIASE_2"/>
    <property type="match status" value="1"/>
</dbReference>
<sequence length="319" mass="35090">MSKDNAIQYIELPASPSSETPHQPQLPSACETGGCGGGQAPKSMPAFAPVRVNGVEIGAEDIAREMQHHPAESGEAAWHSAARALAIKELLLQEANTRYLNESQETNTVDRTETVEDATVRALLEQELPPTSITEAECQRYYEGHTHRFRTPDIFEAAHILLEPAEDSNSGWRVAEQRAKELANKVGDDAERFAAAAREFSGCPTAQQDGSLGQVRRGELDQAVQQALEALEEGSTARQPVRSRFGWHLVRLQRRISGQILPFKLAREKIFDMLEARAWVTSASKYIAELARAANIEGVQLDPLDASDKKAMENEKPAL</sequence>
<dbReference type="InterPro" id="IPR046357">
    <property type="entry name" value="PPIase_dom_sf"/>
</dbReference>
<evidence type="ECO:0000256" key="5">
    <source>
        <dbReference type="PROSITE-ProRule" id="PRU00278"/>
    </source>
</evidence>
<name>A0ABV4P4J8_9GAMM</name>
<dbReference type="PANTHER" id="PTHR47245:SF2">
    <property type="entry name" value="PEPTIDYL-PROLYL CIS-TRANS ISOMERASE HP_0175-RELATED"/>
    <property type="match status" value="1"/>
</dbReference>
<dbReference type="Pfam" id="PF00639">
    <property type="entry name" value="Rotamase"/>
    <property type="match status" value="1"/>
</dbReference>
<evidence type="ECO:0000256" key="6">
    <source>
        <dbReference type="SAM" id="MobiDB-lite"/>
    </source>
</evidence>
<comment type="caution">
    <text evidence="8">The sequence shown here is derived from an EMBL/GenBank/DDBJ whole genome shotgun (WGS) entry which is preliminary data.</text>
</comment>
<evidence type="ECO:0000256" key="4">
    <source>
        <dbReference type="ARBA" id="ARBA00023110"/>
    </source>
</evidence>
<evidence type="ECO:0000313" key="9">
    <source>
        <dbReference type="Proteomes" id="UP001569428"/>
    </source>
</evidence>
<evidence type="ECO:0000256" key="2">
    <source>
        <dbReference type="ARBA" id="ARBA00007656"/>
    </source>
</evidence>
<evidence type="ECO:0000259" key="7">
    <source>
        <dbReference type="PROSITE" id="PS50198"/>
    </source>
</evidence>
<feature type="domain" description="PpiC" evidence="7">
    <location>
        <begin position="152"/>
        <end position="254"/>
    </location>
</feature>
<dbReference type="Gene3D" id="3.10.50.40">
    <property type="match status" value="1"/>
</dbReference>
<dbReference type="InterPro" id="IPR000297">
    <property type="entry name" value="PPIase_PpiC"/>
</dbReference>
<dbReference type="SUPFAM" id="SSF54534">
    <property type="entry name" value="FKBP-like"/>
    <property type="match status" value="1"/>
</dbReference>
<feature type="compositionally biased region" description="Polar residues" evidence="6">
    <location>
        <begin position="15"/>
        <end position="26"/>
    </location>
</feature>
<keyword evidence="9" id="KW-1185">Reference proteome</keyword>
<gene>
    <name evidence="8" type="ORF">ACCI49_20580</name>
</gene>
<reference evidence="8 9" key="1">
    <citation type="submission" date="2024-08" db="EMBL/GenBank/DDBJ databases">
        <authorList>
            <person name="Ishaq N."/>
        </authorList>
    </citation>
    <scope>NUCLEOTIDE SEQUENCE [LARGE SCALE GENOMIC DNA]</scope>
    <source>
        <strain evidence="8 9">DSM 18651</strain>
    </source>
</reference>
<proteinExistence type="inferred from homology"/>
<keyword evidence="5 8" id="KW-0413">Isomerase</keyword>
<keyword evidence="4 5" id="KW-0697">Rotamase</keyword>
<dbReference type="GO" id="GO:0016853">
    <property type="term" value="F:isomerase activity"/>
    <property type="evidence" value="ECO:0007669"/>
    <property type="project" value="UniProtKB-KW"/>
</dbReference>
<dbReference type="InterPro" id="IPR027304">
    <property type="entry name" value="Trigger_fact/SurA_dom_sf"/>
</dbReference>
<dbReference type="SUPFAM" id="SSF109998">
    <property type="entry name" value="Triger factor/SurA peptide-binding domain-like"/>
    <property type="match status" value="1"/>
</dbReference>
<dbReference type="PANTHER" id="PTHR47245">
    <property type="entry name" value="PEPTIDYLPROLYL ISOMERASE"/>
    <property type="match status" value="1"/>
</dbReference>
<feature type="region of interest" description="Disordered" evidence="6">
    <location>
        <begin position="1"/>
        <end position="29"/>
    </location>
</feature>
<dbReference type="RefSeq" id="WP_371841106.1">
    <property type="nucleotide sequence ID" value="NZ_JBGMEK010000083.1"/>
</dbReference>
<accession>A0ABV4P4J8</accession>
<organism evidence="8 9">
    <name type="scientific">Microbulbifer epialgicus</name>
    <dbReference type="NCBI Taxonomy" id="393907"/>
    <lineage>
        <taxon>Bacteria</taxon>
        <taxon>Pseudomonadati</taxon>
        <taxon>Pseudomonadota</taxon>
        <taxon>Gammaproteobacteria</taxon>
        <taxon>Cellvibrionales</taxon>
        <taxon>Microbulbiferaceae</taxon>
        <taxon>Microbulbifer</taxon>
    </lineage>
</organism>
<dbReference type="InterPro" id="IPR050245">
    <property type="entry name" value="PrsA_foldase"/>
</dbReference>
<dbReference type="Proteomes" id="UP001569428">
    <property type="component" value="Unassembled WGS sequence"/>
</dbReference>
<protein>
    <recommendedName>
        <fullName evidence="3">peptidylprolyl isomerase</fullName>
        <ecNumber evidence="3">5.2.1.8</ecNumber>
    </recommendedName>
</protein>
<comment type="similarity">
    <text evidence="2">Belongs to the PpiC/parvulin rotamase family.</text>
</comment>
<dbReference type="EMBL" id="JBGMEK010000083">
    <property type="protein sequence ID" value="MFA0813301.1"/>
    <property type="molecule type" value="Genomic_DNA"/>
</dbReference>
<evidence type="ECO:0000256" key="3">
    <source>
        <dbReference type="ARBA" id="ARBA00013194"/>
    </source>
</evidence>
<dbReference type="EC" id="5.2.1.8" evidence="3"/>